<organism evidence="1 2">
    <name type="scientific">Streptomyces hyaluromycini</name>
    <dbReference type="NCBI Taxonomy" id="1377993"/>
    <lineage>
        <taxon>Bacteria</taxon>
        <taxon>Bacillati</taxon>
        <taxon>Actinomycetota</taxon>
        <taxon>Actinomycetes</taxon>
        <taxon>Kitasatosporales</taxon>
        <taxon>Streptomycetaceae</taxon>
        <taxon>Streptomyces</taxon>
    </lineage>
</organism>
<dbReference type="RefSeq" id="WP_350782746.1">
    <property type="nucleotide sequence ID" value="NZ_JBEPEK010000133.1"/>
</dbReference>
<keyword evidence="2" id="KW-1185">Reference proteome</keyword>
<dbReference type="Proteomes" id="UP001474181">
    <property type="component" value="Unassembled WGS sequence"/>
</dbReference>
<proteinExistence type="predicted"/>
<gene>
    <name evidence="1" type="ORF">ABT404_19895</name>
</gene>
<accession>A0ABV1WY70</accession>
<evidence type="ECO:0000313" key="1">
    <source>
        <dbReference type="EMBL" id="MER7181713.1"/>
    </source>
</evidence>
<comment type="caution">
    <text evidence="1">The sequence shown here is derived from an EMBL/GenBank/DDBJ whole genome shotgun (WGS) entry which is preliminary data.</text>
</comment>
<reference evidence="1 2" key="1">
    <citation type="submission" date="2024-06" db="EMBL/GenBank/DDBJ databases">
        <title>The Natural Products Discovery Center: Release of the First 8490 Sequenced Strains for Exploring Actinobacteria Biosynthetic Diversity.</title>
        <authorList>
            <person name="Kalkreuter E."/>
            <person name="Kautsar S.A."/>
            <person name="Yang D."/>
            <person name="Bader C.D."/>
            <person name="Teijaro C.N."/>
            <person name="Fluegel L."/>
            <person name="Davis C.M."/>
            <person name="Simpson J.R."/>
            <person name="Lauterbach L."/>
            <person name="Steele A.D."/>
            <person name="Gui C."/>
            <person name="Meng S."/>
            <person name="Li G."/>
            <person name="Viehrig K."/>
            <person name="Ye F."/>
            <person name="Su P."/>
            <person name="Kiefer A.F."/>
            <person name="Nichols A."/>
            <person name="Cepeda A.J."/>
            <person name="Yan W."/>
            <person name="Fan B."/>
            <person name="Jiang Y."/>
            <person name="Adhikari A."/>
            <person name="Zheng C.-J."/>
            <person name="Schuster L."/>
            <person name="Cowan T.M."/>
            <person name="Smanski M.J."/>
            <person name="Chevrette M.G."/>
            <person name="De Carvalho L.P.S."/>
            <person name="Shen B."/>
        </authorList>
    </citation>
    <scope>NUCLEOTIDE SEQUENCE [LARGE SCALE GENOMIC DNA]</scope>
    <source>
        <strain evidence="1 2">NPDC000234</strain>
    </source>
</reference>
<evidence type="ECO:0000313" key="2">
    <source>
        <dbReference type="Proteomes" id="UP001474181"/>
    </source>
</evidence>
<sequence>MSDDQKEELRSLVSHLGAGVRETHYRSAYDAAANICSGIFDTIPEALHDVVHQAVMAGYAAALSDMEDGKLDDQVRERSEIIE</sequence>
<name>A0ABV1WY70_9ACTN</name>
<dbReference type="EMBL" id="JBEPEK010000133">
    <property type="protein sequence ID" value="MER7181713.1"/>
    <property type="molecule type" value="Genomic_DNA"/>
</dbReference>
<protein>
    <submittedName>
        <fullName evidence="1">Uncharacterized protein</fullName>
    </submittedName>
</protein>